<keyword evidence="10" id="KW-1185">Reference proteome</keyword>
<dbReference type="SUPFAM" id="SSF48179">
    <property type="entry name" value="6-phosphogluconate dehydrogenase C-terminal domain-like"/>
    <property type="match status" value="1"/>
</dbReference>
<dbReference type="PANTHER" id="PTHR11645">
    <property type="entry name" value="PYRROLINE-5-CARBOXYLATE REDUCTASE"/>
    <property type="match status" value="1"/>
</dbReference>
<dbReference type="GO" id="GO:0055129">
    <property type="term" value="P:L-proline biosynthetic process"/>
    <property type="evidence" value="ECO:0007669"/>
    <property type="project" value="UniProtKB-UniRule"/>
</dbReference>
<sequence>MSLAKPILLVGAGALGSSILKGFRVQGHVTPSDVMILDLKPGEEAQAYAADGAKLNPLPEIWHSAKTIILAVKPQGWHAVAQILNGNIDKAAVIVSVMAGVTTTQLKQAFAGHPTARVMPTTGVATGKGVASLYADTVAGMDAARGLFAPMAQTVELADEDQINSATAVSGSGPAYVYAFVRALEKAGRANGLSYSHARDLARGTLISAARLLDETGEDPEALIKKVASPGGTTEAALNILCKPGEGLDELILASVDAAHKRSRELG</sequence>
<evidence type="ECO:0000256" key="2">
    <source>
        <dbReference type="ARBA" id="ARBA00022857"/>
    </source>
</evidence>
<comment type="subcellular location">
    <subcellularLocation>
        <location evidence="4">Cytoplasm</location>
    </subcellularLocation>
</comment>
<dbReference type="InterPro" id="IPR000304">
    <property type="entry name" value="Pyrroline-COOH_reductase"/>
</dbReference>
<dbReference type="PANTHER" id="PTHR11645:SF0">
    <property type="entry name" value="PYRROLINE-5-CARBOXYLATE REDUCTASE 3"/>
    <property type="match status" value="1"/>
</dbReference>
<comment type="function">
    <text evidence="4">Catalyzes the reduction of 1-pyrroline-5-carboxylate (PCA) to L-proline.</text>
</comment>
<feature type="domain" description="Pyrroline-5-carboxylate reductase dimerisation" evidence="8">
    <location>
        <begin position="160"/>
        <end position="266"/>
    </location>
</feature>
<evidence type="ECO:0000313" key="9">
    <source>
        <dbReference type="EMBL" id="SCW40071.1"/>
    </source>
</evidence>
<evidence type="ECO:0000259" key="8">
    <source>
        <dbReference type="Pfam" id="PF14748"/>
    </source>
</evidence>
<organism evidence="9 10">
    <name type="scientific">Asticcacaulis taihuensis</name>
    <dbReference type="NCBI Taxonomy" id="260084"/>
    <lineage>
        <taxon>Bacteria</taxon>
        <taxon>Pseudomonadati</taxon>
        <taxon>Pseudomonadota</taxon>
        <taxon>Alphaproteobacteria</taxon>
        <taxon>Caulobacterales</taxon>
        <taxon>Caulobacteraceae</taxon>
        <taxon>Asticcacaulis</taxon>
    </lineage>
</organism>
<dbReference type="Proteomes" id="UP000199150">
    <property type="component" value="Unassembled WGS sequence"/>
</dbReference>
<name>A0A1G4Q6J8_9CAUL</name>
<dbReference type="UniPathway" id="UPA00098">
    <property type="reaction ID" value="UER00361"/>
</dbReference>
<evidence type="ECO:0000256" key="1">
    <source>
        <dbReference type="ARBA" id="ARBA00005525"/>
    </source>
</evidence>
<dbReference type="PIRSF" id="PIRSF000193">
    <property type="entry name" value="Pyrrol-5-carb_rd"/>
    <property type="match status" value="1"/>
</dbReference>
<comment type="catalytic activity">
    <reaction evidence="4">
        <text>L-proline + NAD(+) = (S)-1-pyrroline-5-carboxylate + NADH + 2 H(+)</text>
        <dbReference type="Rhea" id="RHEA:14105"/>
        <dbReference type="ChEBI" id="CHEBI:15378"/>
        <dbReference type="ChEBI" id="CHEBI:17388"/>
        <dbReference type="ChEBI" id="CHEBI:57540"/>
        <dbReference type="ChEBI" id="CHEBI:57945"/>
        <dbReference type="ChEBI" id="CHEBI:60039"/>
        <dbReference type="EC" id="1.5.1.2"/>
    </reaction>
</comment>
<evidence type="ECO:0000256" key="4">
    <source>
        <dbReference type="HAMAP-Rule" id="MF_01925"/>
    </source>
</evidence>
<accession>A0A1G4Q6J8</accession>
<dbReference type="InterPro" id="IPR029036">
    <property type="entry name" value="P5CR_dimer"/>
</dbReference>
<dbReference type="Gene3D" id="1.10.3730.10">
    <property type="entry name" value="ProC C-terminal domain-like"/>
    <property type="match status" value="1"/>
</dbReference>
<dbReference type="SUPFAM" id="SSF51735">
    <property type="entry name" value="NAD(P)-binding Rossmann-fold domains"/>
    <property type="match status" value="1"/>
</dbReference>
<protein>
    <recommendedName>
        <fullName evidence="4 5">Pyrroline-5-carboxylate reductase</fullName>
        <shortName evidence="4">P5C reductase</shortName>
        <shortName evidence="4">P5CR</shortName>
        <ecNumber evidence="4 5">1.5.1.2</ecNumber>
    </recommendedName>
    <alternativeName>
        <fullName evidence="4">PCA reductase</fullName>
    </alternativeName>
</protein>
<dbReference type="GO" id="GO:0004735">
    <property type="term" value="F:pyrroline-5-carboxylate reductase activity"/>
    <property type="evidence" value="ECO:0007669"/>
    <property type="project" value="UniProtKB-UniRule"/>
</dbReference>
<dbReference type="InterPro" id="IPR008927">
    <property type="entry name" value="6-PGluconate_DH-like_C_sf"/>
</dbReference>
<dbReference type="GO" id="GO:0005737">
    <property type="term" value="C:cytoplasm"/>
    <property type="evidence" value="ECO:0007669"/>
    <property type="project" value="UniProtKB-SubCell"/>
</dbReference>
<comment type="similarity">
    <text evidence="1 4">Belongs to the pyrroline-5-carboxylate reductase family.</text>
</comment>
<feature type="domain" description="Pyrroline-5-carboxylate reductase catalytic N-terminal" evidence="7">
    <location>
        <begin position="8"/>
        <end position="100"/>
    </location>
</feature>
<evidence type="ECO:0000259" key="7">
    <source>
        <dbReference type="Pfam" id="PF03807"/>
    </source>
</evidence>
<feature type="binding site" evidence="6">
    <location>
        <begin position="71"/>
        <end position="74"/>
    </location>
    <ligand>
        <name>NADP(+)</name>
        <dbReference type="ChEBI" id="CHEBI:58349"/>
    </ligand>
</feature>
<proteinExistence type="inferred from homology"/>
<dbReference type="STRING" id="260084.SAMN02927928_0949"/>
<dbReference type="HAMAP" id="MF_01925">
    <property type="entry name" value="P5C_reductase"/>
    <property type="match status" value="1"/>
</dbReference>
<evidence type="ECO:0000256" key="3">
    <source>
        <dbReference type="ARBA" id="ARBA00023002"/>
    </source>
</evidence>
<reference evidence="10" key="1">
    <citation type="submission" date="2016-10" db="EMBL/GenBank/DDBJ databases">
        <authorList>
            <person name="Varghese N."/>
            <person name="Submissions S."/>
        </authorList>
    </citation>
    <scope>NUCLEOTIDE SEQUENCE [LARGE SCALE GENOMIC DNA]</scope>
    <source>
        <strain evidence="10">CGMCC 1.3431</strain>
    </source>
</reference>
<keyword evidence="4" id="KW-0963">Cytoplasm</keyword>
<dbReference type="Gene3D" id="3.40.50.720">
    <property type="entry name" value="NAD(P)-binding Rossmann-like Domain"/>
    <property type="match status" value="1"/>
</dbReference>
<comment type="pathway">
    <text evidence="4">Amino-acid biosynthesis; L-proline biosynthesis; L-proline from L-glutamate 5-semialdehyde: step 1/1.</text>
</comment>
<keyword evidence="2 4" id="KW-0521">NADP</keyword>
<dbReference type="Pfam" id="PF03807">
    <property type="entry name" value="F420_oxidored"/>
    <property type="match status" value="1"/>
</dbReference>
<keyword evidence="4" id="KW-0028">Amino-acid biosynthesis</keyword>
<dbReference type="InterPro" id="IPR028939">
    <property type="entry name" value="P5C_Rdtase_cat_N"/>
</dbReference>
<gene>
    <name evidence="4" type="primary">proC</name>
    <name evidence="9" type="ORF">SAMN02927928_0949</name>
</gene>
<dbReference type="Pfam" id="PF14748">
    <property type="entry name" value="P5CR_dimer"/>
    <property type="match status" value="1"/>
</dbReference>
<keyword evidence="3 4" id="KW-0560">Oxidoreductase</keyword>
<dbReference type="EC" id="1.5.1.2" evidence="4 5"/>
<dbReference type="NCBIfam" id="TIGR00112">
    <property type="entry name" value="proC"/>
    <property type="match status" value="1"/>
</dbReference>
<dbReference type="RefSeq" id="WP_090644247.1">
    <property type="nucleotide sequence ID" value="NZ_CBCRYE010000001.1"/>
</dbReference>
<dbReference type="OrthoDB" id="9805754at2"/>
<dbReference type="AlphaFoldDB" id="A0A1G4Q6J8"/>
<keyword evidence="4" id="KW-0641">Proline biosynthesis</keyword>
<evidence type="ECO:0000256" key="6">
    <source>
        <dbReference type="PIRSR" id="PIRSR000193-1"/>
    </source>
</evidence>
<dbReference type="FunFam" id="1.10.3730.10:FF:000001">
    <property type="entry name" value="Pyrroline-5-carboxylate reductase"/>
    <property type="match status" value="1"/>
</dbReference>
<dbReference type="EMBL" id="FMTS01000001">
    <property type="protein sequence ID" value="SCW40071.1"/>
    <property type="molecule type" value="Genomic_DNA"/>
</dbReference>
<comment type="catalytic activity">
    <reaction evidence="4">
        <text>L-proline + NADP(+) = (S)-1-pyrroline-5-carboxylate + NADPH + 2 H(+)</text>
        <dbReference type="Rhea" id="RHEA:14109"/>
        <dbReference type="ChEBI" id="CHEBI:15378"/>
        <dbReference type="ChEBI" id="CHEBI:17388"/>
        <dbReference type="ChEBI" id="CHEBI:57783"/>
        <dbReference type="ChEBI" id="CHEBI:58349"/>
        <dbReference type="ChEBI" id="CHEBI:60039"/>
        <dbReference type="EC" id="1.5.1.2"/>
    </reaction>
</comment>
<evidence type="ECO:0000313" key="10">
    <source>
        <dbReference type="Proteomes" id="UP000199150"/>
    </source>
</evidence>
<dbReference type="InterPro" id="IPR036291">
    <property type="entry name" value="NAD(P)-bd_dom_sf"/>
</dbReference>
<evidence type="ECO:0000256" key="5">
    <source>
        <dbReference type="NCBIfam" id="TIGR00112"/>
    </source>
</evidence>